<dbReference type="Gene3D" id="3.30.1330.30">
    <property type="match status" value="1"/>
</dbReference>
<dbReference type="GO" id="GO:1990904">
    <property type="term" value="C:ribonucleoprotein complex"/>
    <property type="evidence" value="ECO:0007669"/>
    <property type="project" value="TreeGrafter"/>
</dbReference>
<dbReference type="InterPro" id="IPR004038">
    <property type="entry name" value="Ribosomal_eL8/eL30/eS12/Gad45"/>
</dbReference>
<dbReference type="InterPro" id="IPR040051">
    <property type="entry name" value="SECISBP2"/>
</dbReference>
<feature type="compositionally biased region" description="Polar residues" evidence="1">
    <location>
        <begin position="97"/>
        <end position="117"/>
    </location>
</feature>
<evidence type="ECO:0000259" key="2">
    <source>
        <dbReference type="Pfam" id="PF01248"/>
    </source>
</evidence>
<feature type="compositionally biased region" description="Basic and acidic residues" evidence="1">
    <location>
        <begin position="289"/>
        <end position="311"/>
    </location>
</feature>
<dbReference type="EMBL" id="JABSTV010001251">
    <property type="protein sequence ID" value="KAH7950885.1"/>
    <property type="molecule type" value="Genomic_DNA"/>
</dbReference>
<comment type="caution">
    <text evidence="3">The sequence shown here is derived from an EMBL/GenBank/DDBJ whole genome shotgun (WGS) entry which is preliminary data.</text>
</comment>
<protein>
    <recommendedName>
        <fullName evidence="2">Ribosomal protein eL8/eL30/eS12/Gadd45 domain-containing protein</fullName>
    </recommendedName>
</protein>
<organism evidence="3 4">
    <name type="scientific">Rhipicephalus sanguineus</name>
    <name type="common">Brown dog tick</name>
    <name type="synonym">Ixodes sanguineus</name>
    <dbReference type="NCBI Taxonomy" id="34632"/>
    <lineage>
        <taxon>Eukaryota</taxon>
        <taxon>Metazoa</taxon>
        <taxon>Ecdysozoa</taxon>
        <taxon>Arthropoda</taxon>
        <taxon>Chelicerata</taxon>
        <taxon>Arachnida</taxon>
        <taxon>Acari</taxon>
        <taxon>Parasitiformes</taxon>
        <taxon>Ixodida</taxon>
        <taxon>Ixodoidea</taxon>
        <taxon>Ixodidae</taxon>
        <taxon>Rhipicephalinae</taxon>
        <taxon>Rhipicephalus</taxon>
        <taxon>Rhipicephalus</taxon>
    </lineage>
</organism>
<dbReference type="PANTHER" id="PTHR13284">
    <property type="entry name" value="GH01354P"/>
    <property type="match status" value="1"/>
</dbReference>
<evidence type="ECO:0000313" key="4">
    <source>
        <dbReference type="Proteomes" id="UP000821837"/>
    </source>
</evidence>
<dbReference type="GO" id="GO:0005739">
    <property type="term" value="C:mitochondrion"/>
    <property type="evidence" value="ECO:0007669"/>
    <property type="project" value="TreeGrafter"/>
</dbReference>
<feature type="domain" description="Ribosomal protein eL8/eL30/eS12/Gadd45" evidence="2">
    <location>
        <begin position="465"/>
        <end position="556"/>
    </location>
</feature>
<reference evidence="3" key="2">
    <citation type="submission" date="2021-09" db="EMBL/GenBank/DDBJ databases">
        <authorList>
            <person name="Jia N."/>
            <person name="Wang J."/>
            <person name="Shi W."/>
            <person name="Du L."/>
            <person name="Sun Y."/>
            <person name="Zhan W."/>
            <person name="Jiang J."/>
            <person name="Wang Q."/>
            <person name="Zhang B."/>
            <person name="Ji P."/>
            <person name="Sakyi L.B."/>
            <person name="Cui X."/>
            <person name="Yuan T."/>
            <person name="Jiang B."/>
            <person name="Yang W."/>
            <person name="Lam T.T.-Y."/>
            <person name="Chang Q."/>
            <person name="Ding S."/>
            <person name="Wang X."/>
            <person name="Zhu J."/>
            <person name="Ruan X."/>
            <person name="Zhao L."/>
            <person name="Wei J."/>
            <person name="Que T."/>
            <person name="Du C."/>
            <person name="Cheng J."/>
            <person name="Dai P."/>
            <person name="Han X."/>
            <person name="Huang E."/>
            <person name="Gao Y."/>
            <person name="Liu J."/>
            <person name="Shao H."/>
            <person name="Ye R."/>
            <person name="Li L."/>
            <person name="Wei W."/>
            <person name="Wang X."/>
            <person name="Wang C."/>
            <person name="Huo Q."/>
            <person name="Li W."/>
            <person name="Guo W."/>
            <person name="Chen H."/>
            <person name="Chen S."/>
            <person name="Zhou L."/>
            <person name="Zhou L."/>
            <person name="Ni X."/>
            <person name="Tian J."/>
            <person name="Zhou Y."/>
            <person name="Sheng Y."/>
            <person name="Liu T."/>
            <person name="Pan Y."/>
            <person name="Xia L."/>
            <person name="Li J."/>
            <person name="Zhao F."/>
            <person name="Cao W."/>
        </authorList>
    </citation>
    <scope>NUCLEOTIDE SEQUENCE</scope>
    <source>
        <strain evidence="3">Rsan-2018</strain>
        <tissue evidence="3">Larvae</tissue>
    </source>
</reference>
<sequence length="627" mass="68205">MLLSFLCAFTVVDGNTSIVPDFGQASGRNGGAVAARVNAVDQEEWQGGPASPDFSSSSEFPSLPVQDFPQRQSPSGISYSTALQQQKAPRPPAVPSGATTNRETEELASSSAAGVNTRSGMQQQGRRGGGNNSGNSPNDVNNKHHKRSNGSRKHRRGGGGGGMSDGVRRAEDAEPSARLQHHQQERRGPKRSGGGKANMPAIDGGAEKHQFEAPEKDKSELRHDTEAIVANVPRERIGSGRMPHQNGVRVNAARGRRETRHSSLLRGVLKGDGSRQHHQQGGRGGGSRKGLDSDRHVPVSEDGQHEVDKPVLRRSWNSGSPARQKDSVDEYPPLGSRGTEDSLERSPEARMTKADTKDAMVKQGDNIPKQQPQTPFREKGSKPVKPLASTNGGSAGPKHKTAISMAIADIMVPKQRQPKKLKEKENLLERSSKKPESPEINKTTRTLLTDLVFFQERLYQKDPIKARSKRRLVYGLKEVRKYLLLNKLKCIVFAPDIEEVKGAGGLDHSLRDMIEYARAHFVPTVFALRRRHLGTLAKKNVPVSCVGIFDYSAREVLFKELLELVSAARETYAKLKQGLARDDSRSGAGQVVTSEPESAGNARCEAGSTSAGVVVDDGWAYIEKPQK</sequence>
<dbReference type="VEuPathDB" id="VectorBase:RSAN_026908"/>
<gene>
    <name evidence="3" type="ORF">HPB52_003068</name>
</gene>
<feature type="compositionally biased region" description="Basic and acidic residues" evidence="1">
    <location>
        <begin position="420"/>
        <end position="439"/>
    </location>
</feature>
<dbReference type="GO" id="GO:0043021">
    <property type="term" value="F:ribonucleoprotein complex binding"/>
    <property type="evidence" value="ECO:0007669"/>
    <property type="project" value="TreeGrafter"/>
</dbReference>
<feature type="region of interest" description="Disordered" evidence="1">
    <location>
        <begin position="584"/>
        <end position="608"/>
    </location>
</feature>
<reference evidence="3" key="1">
    <citation type="journal article" date="2020" name="Cell">
        <title>Large-Scale Comparative Analyses of Tick Genomes Elucidate Their Genetic Diversity and Vector Capacities.</title>
        <authorList>
            <consortium name="Tick Genome and Microbiome Consortium (TIGMIC)"/>
            <person name="Jia N."/>
            <person name="Wang J."/>
            <person name="Shi W."/>
            <person name="Du L."/>
            <person name="Sun Y."/>
            <person name="Zhan W."/>
            <person name="Jiang J.F."/>
            <person name="Wang Q."/>
            <person name="Zhang B."/>
            <person name="Ji P."/>
            <person name="Bell-Sakyi L."/>
            <person name="Cui X.M."/>
            <person name="Yuan T.T."/>
            <person name="Jiang B.G."/>
            <person name="Yang W.F."/>
            <person name="Lam T.T."/>
            <person name="Chang Q.C."/>
            <person name="Ding S.J."/>
            <person name="Wang X.J."/>
            <person name="Zhu J.G."/>
            <person name="Ruan X.D."/>
            <person name="Zhao L."/>
            <person name="Wei J.T."/>
            <person name="Ye R.Z."/>
            <person name="Que T.C."/>
            <person name="Du C.H."/>
            <person name="Zhou Y.H."/>
            <person name="Cheng J.X."/>
            <person name="Dai P.F."/>
            <person name="Guo W.B."/>
            <person name="Han X.H."/>
            <person name="Huang E.J."/>
            <person name="Li L.F."/>
            <person name="Wei W."/>
            <person name="Gao Y.C."/>
            <person name="Liu J.Z."/>
            <person name="Shao H.Z."/>
            <person name="Wang X."/>
            <person name="Wang C.C."/>
            <person name="Yang T.C."/>
            <person name="Huo Q.B."/>
            <person name="Li W."/>
            <person name="Chen H.Y."/>
            <person name="Chen S.E."/>
            <person name="Zhou L.G."/>
            <person name="Ni X.B."/>
            <person name="Tian J.H."/>
            <person name="Sheng Y."/>
            <person name="Liu T."/>
            <person name="Pan Y.S."/>
            <person name="Xia L.Y."/>
            <person name="Li J."/>
            <person name="Zhao F."/>
            <person name="Cao W.C."/>
        </authorList>
    </citation>
    <scope>NUCLEOTIDE SEQUENCE</scope>
    <source>
        <strain evidence="3">Rsan-2018</strain>
    </source>
</reference>
<dbReference type="Proteomes" id="UP000821837">
    <property type="component" value="Chromosome 5"/>
</dbReference>
<accession>A0A9D4PSA5</accession>
<dbReference type="PANTHER" id="PTHR13284:SF4">
    <property type="entry name" value="C2H2-TYPE DOMAIN-CONTAINING PROTEIN"/>
    <property type="match status" value="1"/>
</dbReference>
<evidence type="ECO:0000256" key="1">
    <source>
        <dbReference type="SAM" id="MobiDB-lite"/>
    </source>
</evidence>
<dbReference type="AlphaFoldDB" id="A0A9D4PSA5"/>
<evidence type="ECO:0000313" key="3">
    <source>
        <dbReference type="EMBL" id="KAH7950885.1"/>
    </source>
</evidence>
<feature type="compositionally biased region" description="Basic and acidic residues" evidence="1">
    <location>
        <begin position="205"/>
        <end position="226"/>
    </location>
</feature>
<feature type="compositionally biased region" description="Low complexity" evidence="1">
    <location>
        <begin position="49"/>
        <end position="64"/>
    </location>
</feature>
<dbReference type="GO" id="GO:0003730">
    <property type="term" value="F:mRNA 3'-UTR binding"/>
    <property type="evidence" value="ECO:0007669"/>
    <property type="project" value="TreeGrafter"/>
</dbReference>
<proteinExistence type="predicted"/>
<dbReference type="GO" id="GO:0001514">
    <property type="term" value="P:selenocysteine incorporation"/>
    <property type="evidence" value="ECO:0007669"/>
    <property type="project" value="UniProtKB-ARBA"/>
</dbReference>
<dbReference type="GO" id="GO:0035368">
    <property type="term" value="F:selenocysteine insertion sequence binding"/>
    <property type="evidence" value="ECO:0007669"/>
    <property type="project" value="InterPro"/>
</dbReference>
<keyword evidence="4" id="KW-1185">Reference proteome</keyword>
<name>A0A9D4PSA5_RHISA</name>
<dbReference type="Pfam" id="PF01248">
    <property type="entry name" value="Ribosomal_L7Ae"/>
    <property type="match status" value="1"/>
</dbReference>
<feature type="compositionally biased region" description="Polar residues" evidence="1">
    <location>
        <begin position="69"/>
        <end position="87"/>
    </location>
</feature>
<dbReference type="InterPro" id="IPR029064">
    <property type="entry name" value="Ribosomal_eL30-like_sf"/>
</dbReference>
<feature type="region of interest" description="Disordered" evidence="1">
    <location>
        <begin position="40"/>
        <end position="441"/>
    </location>
</feature>
<dbReference type="SUPFAM" id="SSF55315">
    <property type="entry name" value="L30e-like"/>
    <property type="match status" value="1"/>
</dbReference>
<feature type="compositionally biased region" description="Basic residues" evidence="1">
    <location>
        <begin position="143"/>
        <end position="157"/>
    </location>
</feature>
<dbReference type="FunFam" id="3.30.1330.30:FF:000004">
    <property type="entry name" value="selenocysteine insertion sequence-binding protein 2"/>
    <property type="match status" value="1"/>
</dbReference>
<feature type="compositionally biased region" description="Basic and acidic residues" evidence="1">
    <location>
        <begin position="338"/>
        <end position="360"/>
    </location>
</feature>